<gene>
    <name evidence="1" type="ORF">EV182_000251</name>
</gene>
<organism evidence="1 2">
    <name type="scientific">Spiromyces aspiralis</name>
    <dbReference type="NCBI Taxonomy" id="68401"/>
    <lineage>
        <taxon>Eukaryota</taxon>
        <taxon>Fungi</taxon>
        <taxon>Fungi incertae sedis</taxon>
        <taxon>Zoopagomycota</taxon>
        <taxon>Kickxellomycotina</taxon>
        <taxon>Kickxellomycetes</taxon>
        <taxon>Kickxellales</taxon>
        <taxon>Kickxellaceae</taxon>
        <taxon>Spiromyces</taxon>
    </lineage>
</organism>
<keyword evidence="2" id="KW-1185">Reference proteome</keyword>
<evidence type="ECO:0000313" key="2">
    <source>
        <dbReference type="Proteomes" id="UP001145114"/>
    </source>
</evidence>
<dbReference type="Proteomes" id="UP001145114">
    <property type="component" value="Unassembled WGS sequence"/>
</dbReference>
<comment type="caution">
    <text evidence="1">The sequence shown here is derived from an EMBL/GenBank/DDBJ whole genome shotgun (WGS) entry which is preliminary data.</text>
</comment>
<protein>
    <submittedName>
        <fullName evidence="1">Uncharacterized protein</fullName>
    </submittedName>
</protein>
<evidence type="ECO:0000313" key="1">
    <source>
        <dbReference type="EMBL" id="KAJ1675958.1"/>
    </source>
</evidence>
<dbReference type="EMBL" id="JAMZIH010005149">
    <property type="protein sequence ID" value="KAJ1675958.1"/>
    <property type="molecule type" value="Genomic_DNA"/>
</dbReference>
<proteinExistence type="predicted"/>
<reference evidence="1" key="1">
    <citation type="submission" date="2022-06" db="EMBL/GenBank/DDBJ databases">
        <title>Phylogenomic reconstructions and comparative analyses of Kickxellomycotina fungi.</title>
        <authorList>
            <person name="Reynolds N.K."/>
            <person name="Stajich J.E."/>
            <person name="Barry K."/>
            <person name="Grigoriev I.V."/>
            <person name="Crous P."/>
            <person name="Smith M.E."/>
        </authorList>
    </citation>
    <scope>NUCLEOTIDE SEQUENCE</scope>
    <source>
        <strain evidence="1">RSA 2271</strain>
    </source>
</reference>
<accession>A0ACC1HH87</accession>
<name>A0ACC1HH87_9FUNG</name>
<sequence>MSSIQSSPPFDPSPSLTTASPPSSPAIFTLTVANLIPDEIKSFICEHYYRQTNTCALRSLALDHSWQSVTVKFLRHAYTLRDASYRDPVATISSDICATTRHLFVDFEFTDLHIYGGKPPDHDLFARAMTLPWPVLDSLTILPPRRRRRMSSHHDNIKTPSSATATTTTTTTTTTTNETSSNDIKAGGRSPLTLSAATHDFPDVIAMAIKDTAVTEGSSSATSSSSCMRRTSVESLVATTAATSLIQSSLASLLNTDHQSKLEATDFPDIAKRLAQIPTPVGRQLLYLYLGPIQNAHAKLIASSCPNLVGISTESLDMDDVQLDVNGLMALSNELKCLRSLSVHTRPPGAEMHYINRKFLRLFHDAQDSNTRRPSGGNNSGGSGCVSSKSRPVPTVLSRTLRSLAIKHWLLSQTSIHMLLTFFPSLTYLHINPAIFQRQTVNAELQPYPSLRVLQIESVNQKKLQAVIRLLSTFPSLRLCVFREVDLKPSAIQDLVEGFPNVMFDFDSTFLPTDCY</sequence>